<protein>
    <recommendedName>
        <fullName evidence="3">Secreted protein</fullName>
    </recommendedName>
</protein>
<dbReference type="Proteomes" id="UP000481109">
    <property type="component" value="Unassembled WGS sequence"/>
</dbReference>
<dbReference type="EMBL" id="JAAKZW010000178">
    <property type="protein sequence ID" value="NGO79892.1"/>
    <property type="molecule type" value="Genomic_DNA"/>
</dbReference>
<keyword evidence="2" id="KW-1185">Reference proteome</keyword>
<proteinExistence type="predicted"/>
<name>A0A6G4XRR2_9ACTN</name>
<comment type="caution">
    <text evidence="1">The sequence shown here is derived from an EMBL/GenBank/DDBJ whole genome shotgun (WGS) entry which is preliminary data.</text>
</comment>
<evidence type="ECO:0000313" key="1">
    <source>
        <dbReference type="EMBL" id="NGO79892.1"/>
    </source>
</evidence>
<accession>A0A6G4XRR2</accession>
<sequence>MHVADGAIRKARAGLVLLAVAVLLTLVGPFSGDAHAASRCTGHKVDTLRFSTGSVHVFRDGNFLCAMTYAKNPGTTRTMSVSIQARGSRPVAKSGRYKKYAGPVRTHIGTRKVWIRGSVGGGKFSDGWFKYPRR</sequence>
<evidence type="ECO:0000313" key="2">
    <source>
        <dbReference type="Proteomes" id="UP000481109"/>
    </source>
</evidence>
<organism evidence="1 2">
    <name type="scientific">Streptomyces mesophilus</name>
    <dbReference type="NCBI Taxonomy" id="1775132"/>
    <lineage>
        <taxon>Bacteria</taxon>
        <taxon>Bacillati</taxon>
        <taxon>Actinomycetota</taxon>
        <taxon>Actinomycetes</taxon>
        <taxon>Kitasatosporales</taxon>
        <taxon>Streptomycetaceae</taxon>
        <taxon>Streptomyces</taxon>
    </lineage>
</organism>
<reference evidence="1 2" key="1">
    <citation type="submission" date="2020-02" db="EMBL/GenBank/DDBJ databases">
        <title>Whole-genome analyses of novel actinobacteria.</title>
        <authorList>
            <person name="Sahin N."/>
            <person name="Tokatli A."/>
        </authorList>
    </citation>
    <scope>NUCLEOTIDE SEQUENCE [LARGE SCALE GENOMIC DNA]</scope>
    <source>
        <strain evidence="1 2">YC504</strain>
    </source>
</reference>
<gene>
    <name evidence="1" type="ORF">G6045_30160</name>
</gene>
<dbReference type="AlphaFoldDB" id="A0A6G4XRR2"/>
<dbReference type="RefSeq" id="WP_165335337.1">
    <property type="nucleotide sequence ID" value="NZ_JAAKZW010000178.1"/>
</dbReference>
<evidence type="ECO:0008006" key="3">
    <source>
        <dbReference type="Google" id="ProtNLM"/>
    </source>
</evidence>